<accession>A0A9E8G8K5</accession>
<keyword evidence="1" id="KW-0812">Transmembrane</keyword>
<reference evidence="4" key="1">
    <citation type="submission" date="2022-11" db="EMBL/GenBank/DDBJ databases">
        <title>Genomics discovery of giant fungal viruses from subsurface oceanic crustal fluids.</title>
        <authorList>
            <person name="Bhattacharjee A.S."/>
            <person name="Schulz F."/>
            <person name="Woyke T."/>
            <person name="Orcutt B.N."/>
            <person name="Matinez Martinez J."/>
        </authorList>
    </citation>
    <scope>NUCLEOTIDE SEQUENCE</scope>
    <source>
        <strain evidence="3">VSAG1.JdFR</strain>
        <strain evidence="4">VSAG8.JdFR</strain>
    </source>
</reference>
<feature type="domain" description="Minor capsid protein P9 transmembrane helices" evidence="2">
    <location>
        <begin position="21"/>
        <end position="89"/>
    </location>
</feature>
<evidence type="ECO:0000313" key="4">
    <source>
        <dbReference type="EMBL" id="UZT29125.1"/>
    </source>
</evidence>
<keyword evidence="1" id="KW-1133">Transmembrane helix</keyword>
<keyword evidence="1" id="KW-0472">Membrane</keyword>
<name>A0A9E8G8K5_9VIRU</name>
<dbReference type="Pfam" id="PF19066">
    <property type="entry name" value="P9_TM"/>
    <property type="match status" value="1"/>
</dbReference>
<feature type="transmembrane region" description="Helical" evidence="1">
    <location>
        <begin position="50"/>
        <end position="67"/>
    </location>
</feature>
<dbReference type="InterPro" id="IPR043915">
    <property type="entry name" value="P9_TM"/>
</dbReference>
<feature type="transmembrane region" description="Helical" evidence="1">
    <location>
        <begin position="73"/>
        <end position="90"/>
    </location>
</feature>
<evidence type="ECO:0000259" key="2">
    <source>
        <dbReference type="Pfam" id="PF19066"/>
    </source>
</evidence>
<protein>
    <recommendedName>
        <fullName evidence="2">Minor capsid protein P9 transmembrane helices domain-containing protein</fullName>
    </recommendedName>
</protein>
<proteinExistence type="predicted"/>
<evidence type="ECO:0000256" key="1">
    <source>
        <dbReference type="SAM" id="Phobius"/>
    </source>
</evidence>
<dbReference type="EMBL" id="OP765584">
    <property type="protein sequence ID" value="UZT29125.1"/>
    <property type="molecule type" value="Genomic_DNA"/>
</dbReference>
<organism evidence="4">
    <name type="scientific">Nucleocytoviricota sp</name>
    <dbReference type="NCBI Taxonomy" id="2809609"/>
    <lineage>
        <taxon>Viruses</taxon>
        <taxon>Varidnaviria</taxon>
        <taxon>Bamfordvirae</taxon>
        <taxon>Nucleocytoviricota</taxon>
    </lineage>
</organism>
<evidence type="ECO:0000313" key="3">
    <source>
        <dbReference type="EMBL" id="UZT29016.1"/>
    </source>
</evidence>
<sequence>MDTNFNKNSNKEIINKNYVDFWTKNPAILLDSDYISQIWISKNMTKNEKLNAITRLVIILTLFSYIIIKNIKILIAGIVTIIVIVFLYYSQDKLINKSENFANINNKKNEKLDKLYSDPKYFTQSTIKNPLSNVQPQEIIDNPKRKEAPPSYNKKVEQQINNNTKEFIAKNFDDETIGKKLFNDLGDNLQFENSMRQFYSTSSTTVPNDQEAFLKFCYSEMKSCRGGDEIACSNNNFRHVRHN</sequence>
<dbReference type="EMBL" id="OP765507">
    <property type="protein sequence ID" value="UZT29016.1"/>
    <property type="molecule type" value="Genomic_DNA"/>
</dbReference>